<dbReference type="Proteomes" id="UP000320048">
    <property type="component" value="Unassembled WGS sequence"/>
</dbReference>
<keyword evidence="1" id="KW-0805">Transcription regulation</keyword>
<evidence type="ECO:0000256" key="1">
    <source>
        <dbReference type="ARBA" id="ARBA00023015"/>
    </source>
</evidence>
<dbReference type="PANTHER" id="PTHR30136">
    <property type="entry name" value="HELIX-TURN-HELIX TRANSCRIPTIONAL REGULATOR, ICLR FAMILY"/>
    <property type="match status" value="1"/>
</dbReference>
<comment type="caution">
    <text evidence="6">The sequence shown here is derived from an EMBL/GenBank/DDBJ whole genome shotgun (WGS) entry which is preliminary data.</text>
</comment>
<evidence type="ECO:0000256" key="3">
    <source>
        <dbReference type="ARBA" id="ARBA00023163"/>
    </source>
</evidence>
<dbReference type="Pfam" id="PF01614">
    <property type="entry name" value="IclR_C"/>
    <property type="match status" value="1"/>
</dbReference>
<dbReference type="PANTHER" id="PTHR30136:SF24">
    <property type="entry name" value="HTH-TYPE TRANSCRIPTIONAL REPRESSOR ALLR"/>
    <property type="match status" value="1"/>
</dbReference>
<reference evidence="6 7" key="1">
    <citation type="journal article" date="2019" name="Nat. Microbiol.">
        <title>Mediterranean grassland soil C-N compound turnover is dependent on rainfall and depth, and is mediated by genomically divergent microorganisms.</title>
        <authorList>
            <person name="Diamond S."/>
            <person name="Andeer P.F."/>
            <person name="Li Z."/>
            <person name="Crits-Christoph A."/>
            <person name="Burstein D."/>
            <person name="Anantharaman K."/>
            <person name="Lane K.R."/>
            <person name="Thomas B.C."/>
            <person name="Pan C."/>
            <person name="Northen T.R."/>
            <person name="Banfield J.F."/>
        </authorList>
    </citation>
    <scope>NUCLEOTIDE SEQUENCE [LARGE SCALE GENOMIC DNA]</scope>
    <source>
        <strain evidence="6">NP_7</strain>
    </source>
</reference>
<dbReference type="InterPro" id="IPR050707">
    <property type="entry name" value="HTH_MetabolicPath_Reg"/>
</dbReference>
<evidence type="ECO:0000313" key="6">
    <source>
        <dbReference type="EMBL" id="TMI84538.1"/>
    </source>
</evidence>
<keyword evidence="3" id="KW-0804">Transcription</keyword>
<dbReference type="Gene3D" id="1.10.10.10">
    <property type="entry name" value="Winged helix-like DNA-binding domain superfamily/Winged helix DNA-binding domain"/>
    <property type="match status" value="1"/>
</dbReference>
<dbReference type="GO" id="GO:0003677">
    <property type="term" value="F:DNA binding"/>
    <property type="evidence" value="ECO:0007669"/>
    <property type="project" value="UniProtKB-KW"/>
</dbReference>
<dbReference type="InterPro" id="IPR014757">
    <property type="entry name" value="Tscrpt_reg_IclR_C"/>
</dbReference>
<evidence type="ECO:0000259" key="4">
    <source>
        <dbReference type="PROSITE" id="PS51077"/>
    </source>
</evidence>
<dbReference type="PROSITE" id="PS51078">
    <property type="entry name" value="ICLR_ED"/>
    <property type="match status" value="1"/>
</dbReference>
<feature type="domain" description="IclR-ED" evidence="5">
    <location>
        <begin position="75"/>
        <end position="257"/>
    </location>
</feature>
<dbReference type="SUPFAM" id="SSF46785">
    <property type="entry name" value="Winged helix' DNA-binding domain"/>
    <property type="match status" value="1"/>
</dbReference>
<sequence length="257" mass="28037">MKNSVPKAPAYPIESVDNALKLLHLLRKQSHLRVSEASASIGVARSTAHRLLAMLQHHGFARQDPVSRAYVAGPAFLDVGLAALRDRDIRTPARPFLETLSRETGETVHLIALQGREVLFLDCVESARTVRVGNRTGLLLPAHCTSAGKALLAALPPDRFRSLYPGERLEGLTRRSIRTRARLEREVRLIRRRGYATNFGETEEDIGSVGVLIQDRQRLPRAALSVAAPTSRLTGKTIAAMVRAALRAAAAIGEALP</sequence>
<evidence type="ECO:0000256" key="2">
    <source>
        <dbReference type="ARBA" id="ARBA00023125"/>
    </source>
</evidence>
<feature type="domain" description="HTH iclR-type" evidence="4">
    <location>
        <begin position="13"/>
        <end position="74"/>
    </location>
</feature>
<dbReference type="InterPro" id="IPR036390">
    <property type="entry name" value="WH_DNA-bd_sf"/>
</dbReference>
<dbReference type="Gene3D" id="3.30.450.40">
    <property type="match status" value="1"/>
</dbReference>
<dbReference type="GO" id="GO:0003700">
    <property type="term" value="F:DNA-binding transcription factor activity"/>
    <property type="evidence" value="ECO:0007669"/>
    <property type="project" value="TreeGrafter"/>
</dbReference>
<evidence type="ECO:0000313" key="7">
    <source>
        <dbReference type="Proteomes" id="UP000320048"/>
    </source>
</evidence>
<proteinExistence type="predicted"/>
<dbReference type="PROSITE" id="PS51077">
    <property type="entry name" value="HTH_ICLR"/>
    <property type="match status" value="1"/>
</dbReference>
<dbReference type="InterPro" id="IPR005471">
    <property type="entry name" value="Tscrpt_reg_IclR_N"/>
</dbReference>
<gene>
    <name evidence="6" type="ORF">E6H04_01120</name>
</gene>
<dbReference type="SUPFAM" id="SSF55781">
    <property type="entry name" value="GAF domain-like"/>
    <property type="match status" value="1"/>
</dbReference>
<dbReference type="EMBL" id="VBAO01000026">
    <property type="protein sequence ID" value="TMI84538.1"/>
    <property type="molecule type" value="Genomic_DNA"/>
</dbReference>
<protein>
    <submittedName>
        <fullName evidence="6">IclR family transcriptional regulator</fullName>
    </submittedName>
</protein>
<dbReference type="GO" id="GO:0045892">
    <property type="term" value="P:negative regulation of DNA-templated transcription"/>
    <property type="evidence" value="ECO:0007669"/>
    <property type="project" value="TreeGrafter"/>
</dbReference>
<name>A0A537JLX4_9BACT</name>
<organism evidence="6 7">
    <name type="scientific">Candidatus Segetimicrobium genomatis</name>
    <dbReference type="NCBI Taxonomy" id="2569760"/>
    <lineage>
        <taxon>Bacteria</taxon>
        <taxon>Bacillati</taxon>
        <taxon>Candidatus Sysuimicrobiota</taxon>
        <taxon>Candidatus Sysuimicrobiia</taxon>
        <taxon>Candidatus Sysuimicrobiales</taxon>
        <taxon>Candidatus Segetimicrobiaceae</taxon>
        <taxon>Candidatus Segetimicrobium</taxon>
    </lineage>
</organism>
<dbReference type="InterPro" id="IPR029016">
    <property type="entry name" value="GAF-like_dom_sf"/>
</dbReference>
<dbReference type="Pfam" id="PF09339">
    <property type="entry name" value="HTH_IclR"/>
    <property type="match status" value="1"/>
</dbReference>
<dbReference type="SMART" id="SM00346">
    <property type="entry name" value="HTH_ICLR"/>
    <property type="match status" value="1"/>
</dbReference>
<dbReference type="AlphaFoldDB" id="A0A537JLX4"/>
<dbReference type="InterPro" id="IPR036388">
    <property type="entry name" value="WH-like_DNA-bd_sf"/>
</dbReference>
<keyword evidence="2" id="KW-0238">DNA-binding</keyword>
<accession>A0A537JLX4</accession>
<evidence type="ECO:0000259" key="5">
    <source>
        <dbReference type="PROSITE" id="PS51078"/>
    </source>
</evidence>